<dbReference type="SUPFAM" id="SSF56281">
    <property type="entry name" value="Metallo-hydrolase/oxidoreductase"/>
    <property type="match status" value="1"/>
</dbReference>
<name>A0AB37A0P7_9BACT</name>
<dbReference type="SMART" id="SM00849">
    <property type="entry name" value="Lactamase_B"/>
    <property type="match status" value="1"/>
</dbReference>
<dbReference type="Pfam" id="PF12706">
    <property type="entry name" value="Lactamase_B_2"/>
    <property type="match status" value="1"/>
</dbReference>
<feature type="domain" description="Metallo-beta-lactamase" evidence="1">
    <location>
        <begin position="36"/>
        <end position="221"/>
    </location>
</feature>
<dbReference type="PANTHER" id="PTHR42663">
    <property type="entry name" value="HYDROLASE C777.06C-RELATED-RELATED"/>
    <property type="match status" value="1"/>
</dbReference>
<dbReference type="InterPro" id="IPR001279">
    <property type="entry name" value="Metallo-B-lactamas"/>
</dbReference>
<dbReference type="RefSeq" id="WP_084593227.1">
    <property type="nucleotide sequence ID" value="NZ_PTIW01000002.1"/>
</dbReference>
<dbReference type="EMBL" id="PTIW01000002">
    <property type="protein sequence ID" value="PPK62611.1"/>
    <property type="molecule type" value="Genomic_DNA"/>
</dbReference>
<accession>A0AB37A0P7</accession>
<evidence type="ECO:0000313" key="3">
    <source>
        <dbReference type="Proteomes" id="UP000239861"/>
    </source>
</evidence>
<protein>
    <submittedName>
        <fullName evidence="2">5-phospho-alpha-D-ribosyl 1,2-cyclic phosphate phosphodiesterase</fullName>
    </submittedName>
</protein>
<dbReference type="Gene3D" id="3.60.15.10">
    <property type="entry name" value="Ribonuclease Z/Hydroxyacylglutathione hydrolase-like"/>
    <property type="match status" value="1"/>
</dbReference>
<dbReference type="AlphaFoldDB" id="A0AB37A0P7"/>
<gene>
    <name evidence="2" type="ORF">B0F89_10213</name>
</gene>
<comment type="caution">
    <text evidence="2">The sequence shown here is derived from an EMBL/GenBank/DDBJ whole genome shotgun (WGS) entry which is preliminary data.</text>
</comment>
<evidence type="ECO:0000259" key="1">
    <source>
        <dbReference type="SMART" id="SM00849"/>
    </source>
</evidence>
<dbReference type="PANTHER" id="PTHR42663:SF6">
    <property type="entry name" value="HYDROLASE C777.06C-RELATED"/>
    <property type="match status" value="1"/>
</dbReference>
<sequence>MFNMEFLGTANASGIPVYNCQCEICKEYRQKGTFNNSTSAYIKCSNNEVILLDAGDDDLSQKFDGNKIKAVLLTHFHADHALGLLKLRYGKDKIVCYHPKDEQGFADLFRHKLAIEYRENRPFQGIVINDLIFTPIPLIHSKNTTGYLVESQEKTIAYLTDCAGIEKHSMEFLLSKNIDECYIDACHAPHYPDKNHLNYEEATKLLDKISAKKSFLIHGSHETLEYIKKNNVTLKYHYLL</sequence>
<organism evidence="2 3">
    <name type="scientific">Malaciobacter marinus</name>
    <dbReference type="NCBI Taxonomy" id="505249"/>
    <lineage>
        <taxon>Bacteria</taxon>
        <taxon>Pseudomonadati</taxon>
        <taxon>Campylobacterota</taxon>
        <taxon>Epsilonproteobacteria</taxon>
        <taxon>Campylobacterales</taxon>
        <taxon>Arcobacteraceae</taxon>
        <taxon>Malaciobacter</taxon>
    </lineage>
</organism>
<dbReference type="InterPro" id="IPR036866">
    <property type="entry name" value="RibonucZ/Hydroxyglut_hydro"/>
</dbReference>
<proteinExistence type="predicted"/>
<evidence type="ECO:0000313" key="2">
    <source>
        <dbReference type="EMBL" id="PPK62611.1"/>
    </source>
</evidence>
<dbReference type="Proteomes" id="UP000239861">
    <property type="component" value="Unassembled WGS sequence"/>
</dbReference>
<reference evidence="2 3" key="1">
    <citation type="submission" date="2018-02" db="EMBL/GenBank/DDBJ databases">
        <title>Subsurface microbial communities from deep shales in Ohio and West Virginia, USA.</title>
        <authorList>
            <person name="Wrighton K."/>
        </authorList>
    </citation>
    <scope>NUCLEOTIDE SEQUENCE [LARGE SCALE GENOMIC DNA]</scope>
    <source>
        <strain evidence="2 3">MARC-MIP3H16</strain>
    </source>
</reference>